<proteinExistence type="predicted"/>
<feature type="compositionally biased region" description="Polar residues" evidence="7">
    <location>
        <begin position="331"/>
        <end position="341"/>
    </location>
</feature>
<keyword evidence="2" id="KW-0479">Metal-binding</keyword>
<evidence type="ECO:0000256" key="5">
    <source>
        <dbReference type="ARBA" id="ARBA00023242"/>
    </source>
</evidence>
<name>A0AAD5Y2P6_9FUNG</name>
<feature type="compositionally biased region" description="Polar residues" evidence="7">
    <location>
        <begin position="247"/>
        <end position="260"/>
    </location>
</feature>
<dbReference type="Pfam" id="PF00320">
    <property type="entry name" value="GATA"/>
    <property type="match status" value="1"/>
</dbReference>
<dbReference type="GO" id="GO:0045944">
    <property type="term" value="P:positive regulation of transcription by RNA polymerase II"/>
    <property type="evidence" value="ECO:0007669"/>
    <property type="project" value="TreeGrafter"/>
</dbReference>
<keyword evidence="5" id="KW-0539">Nucleus</keyword>
<accession>A0AAD5Y2P6</accession>
<dbReference type="GO" id="GO:0000122">
    <property type="term" value="P:negative regulation of transcription by RNA polymerase II"/>
    <property type="evidence" value="ECO:0007669"/>
    <property type="project" value="TreeGrafter"/>
</dbReference>
<dbReference type="EMBL" id="JADGKB010000051">
    <property type="protein sequence ID" value="KAJ3256394.1"/>
    <property type="molecule type" value="Genomic_DNA"/>
</dbReference>
<feature type="region of interest" description="Disordered" evidence="7">
    <location>
        <begin position="414"/>
        <end position="485"/>
    </location>
</feature>
<dbReference type="Gene3D" id="3.30.50.10">
    <property type="entry name" value="Erythroid Transcription Factor GATA-1, subunit A"/>
    <property type="match status" value="1"/>
</dbReference>
<dbReference type="PANTHER" id="PTHR10071">
    <property type="entry name" value="TRANSCRIPTION FACTOR GATA FAMILY MEMBER"/>
    <property type="match status" value="1"/>
</dbReference>
<gene>
    <name evidence="9" type="ORF">HK103_005523</name>
</gene>
<evidence type="ECO:0000256" key="3">
    <source>
        <dbReference type="ARBA" id="ARBA00022771"/>
    </source>
</evidence>
<dbReference type="SMART" id="SM00401">
    <property type="entry name" value="ZnF_GATA"/>
    <property type="match status" value="1"/>
</dbReference>
<protein>
    <recommendedName>
        <fullName evidence="8">GATA-type domain-containing protein</fullName>
    </recommendedName>
</protein>
<feature type="compositionally biased region" description="Basic and acidic residues" evidence="7">
    <location>
        <begin position="213"/>
        <end position="232"/>
    </location>
</feature>
<feature type="compositionally biased region" description="Polar residues" evidence="7">
    <location>
        <begin position="65"/>
        <end position="76"/>
    </location>
</feature>
<keyword evidence="3 6" id="KW-0863">Zinc-finger</keyword>
<dbReference type="GO" id="GO:0008270">
    <property type="term" value="F:zinc ion binding"/>
    <property type="evidence" value="ECO:0007669"/>
    <property type="project" value="UniProtKB-KW"/>
</dbReference>
<comment type="caution">
    <text evidence="9">The sequence shown here is derived from an EMBL/GenBank/DDBJ whole genome shotgun (WGS) entry which is preliminary data.</text>
</comment>
<evidence type="ECO:0000256" key="1">
    <source>
        <dbReference type="ARBA" id="ARBA00004123"/>
    </source>
</evidence>
<evidence type="ECO:0000313" key="9">
    <source>
        <dbReference type="EMBL" id="KAJ3256394.1"/>
    </source>
</evidence>
<feature type="region of interest" description="Disordered" evidence="7">
    <location>
        <begin position="56"/>
        <end position="76"/>
    </location>
</feature>
<feature type="compositionally biased region" description="Polar residues" evidence="7">
    <location>
        <begin position="414"/>
        <end position="430"/>
    </location>
</feature>
<evidence type="ECO:0000256" key="6">
    <source>
        <dbReference type="PROSITE-ProRule" id="PRU00094"/>
    </source>
</evidence>
<dbReference type="GO" id="GO:0005634">
    <property type="term" value="C:nucleus"/>
    <property type="evidence" value="ECO:0007669"/>
    <property type="project" value="UniProtKB-SubCell"/>
</dbReference>
<dbReference type="InterPro" id="IPR000679">
    <property type="entry name" value="Znf_GATA"/>
</dbReference>
<organism evidence="9 10">
    <name type="scientific">Boothiomyces macroporosus</name>
    <dbReference type="NCBI Taxonomy" id="261099"/>
    <lineage>
        <taxon>Eukaryota</taxon>
        <taxon>Fungi</taxon>
        <taxon>Fungi incertae sedis</taxon>
        <taxon>Chytridiomycota</taxon>
        <taxon>Chytridiomycota incertae sedis</taxon>
        <taxon>Chytridiomycetes</taxon>
        <taxon>Rhizophydiales</taxon>
        <taxon>Terramycetaceae</taxon>
        <taxon>Boothiomyces</taxon>
    </lineage>
</organism>
<comment type="subcellular location">
    <subcellularLocation>
        <location evidence="1">Nucleus</location>
    </subcellularLocation>
</comment>
<evidence type="ECO:0000259" key="8">
    <source>
        <dbReference type="PROSITE" id="PS50114"/>
    </source>
</evidence>
<feature type="region of interest" description="Disordered" evidence="7">
    <location>
        <begin position="179"/>
        <end position="232"/>
    </location>
</feature>
<evidence type="ECO:0000256" key="7">
    <source>
        <dbReference type="SAM" id="MobiDB-lite"/>
    </source>
</evidence>
<feature type="region of interest" description="Disordered" evidence="7">
    <location>
        <begin position="303"/>
        <end position="341"/>
    </location>
</feature>
<evidence type="ECO:0000256" key="4">
    <source>
        <dbReference type="ARBA" id="ARBA00022833"/>
    </source>
</evidence>
<dbReference type="CDD" id="cd00202">
    <property type="entry name" value="ZnF_GATA"/>
    <property type="match status" value="1"/>
</dbReference>
<keyword evidence="10" id="KW-1185">Reference proteome</keyword>
<keyword evidence="4" id="KW-0862">Zinc</keyword>
<feature type="domain" description="GATA-type" evidence="8">
    <location>
        <begin position="140"/>
        <end position="187"/>
    </location>
</feature>
<dbReference type="GO" id="GO:0000981">
    <property type="term" value="F:DNA-binding transcription factor activity, RNA polymerase II-specific"/>
    <property type="evidence" value="ECO:0007669"/>
    <property type="project" value="TreeGrafter"/>
</dbReference>
<dbReference type="InterPro" id="IPR039355">
    <property type="entry name" value="Transcription_factor_GATA"/>
</dbReference>
<evidence type="ECO:0000313" key="10">
    <source>
        <dbReference type="Proteomes" id="UP001210925"/>
    </source>
</evidence>
<dbReference type="InterPro" id="IPR013088">
    <property type="entry name" value="Znf_NHR/GATA"/>
</dbReference>
<dbReference type="PROSITE" id="PS50114">
    <property type="entry name" value="GATA_ZN_FINGER_2"/>
    <property type="match status" value="1"/>
</dbReference>
<feature type="region of interest" description="Disordered" evidence="7">
    <location>
        <begin position="244"/>
        <end position="284"/>
    </location>
</feature>
<feature type="compositionally biased region" description="Polar residues" evidence="7">
    <location>
        <begin position="271"/>
        <end position="280"/>
    </location>
</feature>
<dbReference type="PANTHER" id="PTHR10071:SF281">
    <property type="entry name" value="BOX A-BINDING FACTOR-RELATED"/>
    <property type="match status" value="1"/>
</dbReference>
<feature type="compositionally biased region" description="Basic and acidic residues" evidence="7">
    <location>
        <begin position="193"/>
        <end position="202"/>
    </location>
</feature>
<dbReference type="SUPFAM" id="SSF57716">
    <property type="entry name" value="Glucocorticoid receptor-like (DNA-binding domain)"/>
    <property type="match status" value="1"/>
</dbReference>
<dbReference type="Proteomes" id="UP001210925">
    <property type="component" value="Unassembled WGS sequence"/>
</dbReference>
<dbReference type="GO" id="GO:0000978">
    <property type="term" value="F:RNA polymerase II cis-regulatory region sequence-specific DNA binding"/>
    <property type="evidence" value="ECO:0007669"/>
    <property type="project" value="TreeGrafter"/>
</dbReference>
<dbReference type="PRINTS" id="PR00619">
    <property type="entry name" value="GATAZNFINGER"/>
</dbReference>
<feature type="compositionally biased region" description="Low complexity" evidence="7">
    <location>
        <begin position="458"/>
        <end position="480"/>
    </location>
</feature>
<dbReference type="PROSITE" id="PS00344">
    <property type="entry name" value="GATA_ZN_FINGER_1"/>
    <property type="match status" value="1"/>
</dbReference>
<reference evidence="9" key="1">
    <citation type="submission" date="2020-05" db="EMBL/GenBank/DDBJ databases">
        <title>Phylogenomic resolution of chytrid fungi.</title>
        <authorList>
            <person name="Stajich J.E."/>
            <person name="Amses K."/>
            <person name="Simmons R."/>
            <person name="Seto K."/>
            <person name="Myers J."/>
            <person name="Bonds A."/>
            <person name="Quandt C.A."/>
            <person name="Barry K."/>
            <person name="Liu P."/>
            <person name="Grigoriev I."/>
            <person name="Longcore J.E."/>
            <person name="James T.Y."/>
        </authorList>
    </citation>
    <scope>NUCLEOTIDE SEQUENCE</scope>
    <source>
        <strain evidence="9">PLAUS21</strain>
    </source>
</reference>
<evidence type="ECO:0000256" key="2">
    <source>
        <dbReference type="ARBA" id="ARBA00022723"/>
    </source>
</evidence>
<sequence length="550" mass="62675">MNTNQPVSTDISLESRKPLLKSLISGKEEKDNERQSIVELVKSKRTDSHDAWRLFSKAKEKGSPESASPDQSKYSLPTVFNESPITEFSYESPEFKSESYSPSNFTDFFKPVELVENVDIYDKEMIKEEVAEPDANQKVCGNCNTTKTVLWRRDENGGTLCNACGLFYKLHKVNRPLRMKTDVIRKRNRKSKKDSDDTEKKSKSAAPIPIKTSVKEPKNSFSEHDSASVGKSLDKKTLYSPVYPTPNDVSLSYPQKQEYVSTGKRARPDSDQGQPYSNSSTPYMYVPTPTTYTNASTMQQSWTQEKPPIPNGWPLNSMQQKSLGDFPKASLNDSGNSFQKSALSNSFQKNSIDNYQRSNSNDSYVQMNLQNSKPVDTFQKSTFDFQKGSSPSMGQFKVDSNLNSYTGGMKIENQQKWQTNNKTTSKSLGWQTEDPKWGNAKQKPPPKQVPWTNSSENLNSQWKMQQQQQQSSLLTQQFRQQNDKEYKSQFASPFTQDYYQHQFSTNTSNTLMGDMMLMNQMMTPENPLGNEEEFGLGNDFDYSFSNNMNF</sequence>
<dbReference type="AlphaFoldDB" id="A0AAD5Y2P6"/>